<dbReference type="InterPro" id="IPR008972">
    <property type="entry name" value="Cupredoxin"/>
</dbReference>
<dbReference type="KEGG" id="hdf:AArcSl_1897"/>
<evidence type="ECO:0000259" key="4">
    <source>
        <dbReference type="Pfam" id="PF00127"/>
    </source>
</evidence>
<reference evidence="6" key="1">
    <citation type="submission" date="2017-11" db="EMBL/GenBank/DDBJ databases">
        <title>Phenotypic and genomic properties of facultatively anaerobic sulfur-reducing natronoarchaea from hypersaline soda lakes.</title>
        <authorList>
            <person name="Sorokin D.Y."/>
            <person name="Kublanov I.V."/>
            <person name="Roman P."/>
            <person name="Sinninghe Damste J.S."/>
            <person name="Golyshin P.N."/>
            <person name="Rojo D."/>
            <person name="Ciordia S."/>
            <person name="Mena M.D.C."/>
            <person name="Ferrer M."/>
            <person name="Messina E."/>
            <person name="Smedile F."/>
            <person name="La Spada G."/>
            <person name="La Cono V."/>
            <person name="Yakimov M.M."/>
        </authorList>
    </citation>
    <scope>NUCLEOTIDE SEQUENCE [LARGE SCALE GENOMIC DNA]</scope>
    <source>
        <strain evidence="6">AArc-Sl</strain>
    </source>
</reference>
<keyword evidence="6" id="KW-1185">Reference proteome</keyword>
<protein>
    <submittedName>
        <fullName evidence="5">Halocyanin</fullName>
    </submittedName>
</protein>
<proteinExistence type="predicted"/>
<accession>A0A343TKA1</accession>
<dbReference type="Gene3D" id="2.60.40.420">
    <property type="entry name" value="Cupredoxins - blue copper proteins"/>
    <property type="match status" value="2"/>
</dbReference>
<feature type="domain" description="Blue (type 1) copper" evidence="4">
    <location>
        <begin position="270"/>
        <end position="363"/>
    </location>
</feature>
<evidence type="ECO:0000256" key="3">
    <source>
        <dbReference type="SAM" id="MobiDB-lite"/>
    </source>
</evidence>
<dbReference type="SUPFAM" id="SSF49503">
    <property type="entry name" value="Cupredoxins"/>
    <property type="match status" value="2"/>
</dbReference>
<dbReference type="InterPro" id="IPR000923">
    <property type="entry name" value="BlueCu_1"/>
</dbReference>
<dbReference type="EMBL" id="CP025066">
    <property type="protein sequence ID" value="AUX09523.1"/>
    <property type="molecule type" value="Genomic_DNA"/>
</dbReference>
<feature type="compositionally biased region" description="Basic and acidic residues" evidence="3">
    <location>
        <begin position="253"/>
        <end position="264"/>
    </location>
</feature>
<dbReference type="GO" id="GO:0009055">
    <property type="term" value="F:electron transfer activity"/>
    <property type="evidence" value="ECO:0007669"/>
    <property type="project" value="InterPro"/>
</dbReference>
<feature type="region of interest" description="Disordered" evidence="3">
    <location>
        <begin position="393"/>
        <end position="430"/>
    </location>
</feature>
<feature type="compositionally biased region" description="Acidic residues" evidence="3">
    <location>
        <begin position="240"/>
        <end position="252"/>
    </location>
</feature>
<feature type="domain" description="Blue (type 1) copper" evidence="4">
    <location>
        <begin position="78"/>
        <end position="171"/>
    </location>
</feature>
<evidence type="ECO:0000313" key="6">
    <source>
        <dbReference type="Proteomes" id="UP000263012"/>
    </source>
</evidence>
<name>A0A343TKA1_9EURY</name>
<sequence>MTNNPITRRRTLALTGSTIAAGLAGCLSDSTVPSTNTEDDDRVQEDSSQEATSYEESSSDGHDHDTDQTLGHPDDHVEVTMESDEYGHHFVPHVVHIEPGGTVTWVLDSGVHDTVAYHPMNASILPSATEQRMPDGVDPWASDVYDRTGETFELTFEEEGIYDYTCTISGHGHRGDDHHGGHHGGHQTHESTGMVGRVIVGDPPLDADVQPAMRPPSRKLPDGARHELEQFNDQTRAALEDEDTSYEESDSDDHDHDTDHTLGHPEDHVEVTMESDEYGNHFVPHAVHIEPGGTVTWVLDSGVHDTVAYHPMNAAILPSASEQRMPDGVDPWASDVYDRTGETFELTFEEEGIYDYACTISGHGHRGDDHHGGHQTHESTGMVGRVIVGDPPLDADVQPAMRRPSRELPDGARHELETFNDQTRAALEEH</sequence>
<gene>
    <name evidence="5" type="primary">petE4</name>
    <name evidence="5" type="ORF">AArcSl_1897</name>
</gene>
<dbReference type="InterPro" id="IPR052721">
    <property type="entry name" value="ET_Amicyanin"/>
</dbReference>
<dbReference type="PANTHER" id="PTHR36507">
    <property type="entry name" value="BLL1555 PROTEIN"/>
    <property type="match status" value="1"/>
</dbReference>
<dbReference type="Proteomes" id="UP000263012">
    <property type="component" value="Chromosome"/>
</dbReference>
<feature type="region of interest" description="Disordered" evidence="3">
    <location>
        <begin position="197"/>
        <end position="264"/>
    </location>
</feature>
<dbReference type="GO" id="GO:0005507">
    <property type="term" value="F:copper ion binding"/>
    <property type="evidence" value="ECO:0007669"/>
    <property type="project" value="InterPro"/>
</dbReference>
<evidence type="ECO:0000313" key="5">
    <source>
        <dbReference type="EMBL" id="AUX09523.1"/>
    </source>
</evidence>
<organism evidence="5 6">
    <name type="scientific">Halalkaliarchaeum desulfuricum</name>
    <dbReference type="NCBI Taxonomy" id="2055893"/>
    <lineage>
        <taxon>Archaea</taxon>
        <taxon>Methanobacteriati</taxon>
        <taxon>Methanobacteriota</taxon>
        <taxon>Stenosarchaea group</taxon>
        <taxon>Halobacteria</taxon>
        <taxon>Halobacteriales</taxon>
        <taxon>Haloferacaceae</taxon>
        <taxon>Halalkaliarchaeum</taxon>
    </lineage>
</organism>
<evidence type="ECO:0000256" key="2">
    <source>
        <dbReference type="ARBA" id="ARBA00023008"/>
    </source>
</evidence>
<feature type="region of interest" description="Disordered" evidence="3">
    <location>
        <begin position="26"/>
        <end position="74"/>
    </location>
</feature>
<dbReference type="PANTHER" id="PTHR36507:SF1">
    <property type="entry name" value="BLL1555 PROTEIN"/>
    <property type="match status" value="1"/>
</dbReference>
<evidence type="ECO:0000256" key="1">
    <source>
        <dbReference type="ARBA" id="ARBA00022723"/>
    </source>
</evidence>
<feature type="compositionally biased region" description="Basic and acidic residues" evidence="3">
    <location>
        <begin position="219"/>
        <end position="229"/>
    </location>
</feature>
<dbReference type="Pfam" id="PF00127">
    <property type="entry name" value="Copper-bind"/>
    <property type="match status" value="2"/>
</dbReference>
<feature type="compositionally biased region" description="Basic and acidic residues" evidence="3">
    <location>
        <begin position="59"/>
        <end position="74"/>
    </location>
</feature>
<keyword evidence="2" id="KW-0186">Copper</keyword>
<keyword evidence="1" id="KW-0479">Metal-binding</keyword>
<feature type="compositionally biased region" description="Basic and acidic residues" evidence="3">
    <location>
        <begin position="404"/>
        <end position="417"/>
    </location>
</feature>
<dbReference type="AlphaFoldDB" id="A0A343TKA1"/>